<accession>A0ABS5IIH3</accession>
<comment type="caution">
    <text evidence="2">The sequence shown here is derived from an EMBL/GenBank/DDBJ whole genome shotgun (WGS) entry which is preliminary data.</text>
</comment>
<evidence type="ECO:0000313" key="2">
    <source>
        <dbReference type="EMBL" id="MBR9973568.1"/>
    </source>
</evidence>
<dbReference type="EMBL" id="JAGTUF010000025">
    <property type="protein sequence ID" value="MBR9973568.1"/>
    <property type="molecule type" value="Genomic_DNA"/>
</dbReference>
<dbReference type="InterPro" id="IPR008490">
    <property type="entry name" value="Transposase_InsH_N"/>
</dbReference>
<keyword evidence="3" id="KW-1185">Reference proteome</keyword>
<reference evidence="2 3" key="1">
    <citation type="submission" date="2021-04" db="EMBL/GenBank/DDBJ databases">
        <title>Magnetospirillum sulfuroxidans sp. nov., a facultative chemolithoautotrophic sulfur-oxidizing alphaproteobacterium isolated from freshwater sediment and proposals for Paramagetospirillum gen. nov., and Magnetospirillaceae fam. nov.</title>
        <authorList>
            <person name="Koziaeva V."/>
            <person name="Geelhoed J.S."/>
            <person name="Sorokin D.Y."/>
            <person name="Grouzdev D.S."/>
        </authorList>
    </citation>
    <scope>NUCLEOTIDE SEQUENCE [LARGE SCALE GENOMIC DNA]</scope>
    <source>
        <strain evidence="2 3">J10</strain>
    </source>
</reference>
<evidence type="ECO:0000259" key="1">
    <source>
        <dbReference type="Pfam" id="PF05598"/>
    </source>
</evidence>
<sequence>MKEPGFFDVAECLAGLSKKGDVLEQLNRTVDFELFRADLERAVPRSNGAKGGRPPFDHVLMLKVLILQAMNGLGDEATEYFMRDRLTWKRFLGLEIADTVPDANTIWMFREHLTKAGAIPGLFDTFDRALRDAGYLAMSGQLPNLLDKTNTASGVWADTAYRSEKNEAFMAKNGFVSKVHRKKPKGKPMPERTRKANALKSMVRSKIEHVFAHQKGPMAAIVRTIGKARAETKIGMINLADNMRRFMWLERRRVPA</sequence>
<gene>
    <name evidence="2" type="ORF">KEC16_17710</name>
</gene>
<name>A0ABS5IIH3_9PROT</name>
<dbReference type="PANTHER" id="PTHR35604">
    <property type="entry name" value="TRANSPOSASE INSH FOR INSERTION SEQUENCE ELEMENT IS5A-RELATED"/>
    <property type="match status" value="1"/>
</dbReference>
<organism evidence="2 3">
    <name type="scientific">Magnetospirillum sulfuroxidans</name>
    <dbReference type="NCBI Taxonomy" id="611300"/>
    <lineage>
        <taxon>Bacteria</taxon>
        <taxon>Pseudomonadati</taxon>
        <taxon>Pseudomonadota</taxon>
        <taxon>Alphaproteobacteria</taxon>
        <taxon>Rhodospirillales</taxon>
        <taxon>Rhodospirillaceae</taxon>
        <taxon>Magnetospirillum</taxon>
    </lineage>
</organism>
<feature type="domain" description="Transposase InsH N-terminal" evidence="1">
    <location>
        <begin position="16"/>
        <end position="111"/>
    </location>
</feature>
<proteinExistence type="predicted"/>
<dbReference type="PANTHER" id="PTHR35604:SF2">
    <property type="entry name" value="TRANSPOSASE INSH FOR INSERTION SEQUENCE ELEMENT IS5A-RELATED"/>
    <property type="match status" value="1"/>
</dbReference>
<dbReference type="Proteomes" id="UP000680714">
    <property type="component" value="Unassembled WGS sequence"/>
</dbReference>
<protein>
    <submittedName>
        <fullName evidence="2">Transposase</fullName>
    </submittedName>
</protein>
<evidence type="ECO:0000313" key="3">
    <source>
        <dbReference type="Proteomes" id="UP000680714"/>
    </source>
</evidence>
<dbReference type="Pfam" id="PF05598">
    <property type="entry name" value="DUF772"/>
    <property type="match status" value="1"/>
</dbReference>